<dbReference type="EMBL" id="CAJOBJ010000469">
    <property type="protein sequence ID" value="CAF3824681.1"/>
    <property type="molecule type" value="Genomic_DNA"/>
</dbReference>
<dbReference type="EMBL" id="CAJNOV010013318">
    <property type="protein sequence ID" value="CAF1517725.1"/>
    <property type="molecule type" value="Genomic_DNA"/>
</dbReference>
<dbReference type="EMBL" id="CAJNOW010013859">
    <property type="protein sequence ID" value="CAF1625067.1"/>
    <property type="molecule type" value="Genomic_DNA"/>
</dbReference>
<dbReference type="AlphaFoldDB" id="A0A816XN72"/>
<dbReference type="OrthoDB" id="551431at2759"/>
<evidence type="ECO:0000313" key="11">
    <source>
        <dbReference type="EMBL" id="CAF3963661.1"/>
    </source>
</evidence>
<keyword evidence="14" id="KW-1185">Reference proteome</keyword>
<evidence type="ECO:0000313" key="9">
    <source>
        <dbReference type="EMBL" id="CAF3824681.1"/>
    </source>
</evidence>
<reference evidence="6" key="1">
    <citation type="submission" date="2021-02" db="EMBL/GenBank/DDBJ databases">
        <authorList>
            <person name="Nowell W R."/>
        </authorList>
    </citation>
    <scope>NUCLEOTIDE SEQUENCE</scope>
</reference>
<evidence type="ECO:0000313" key="12">
    <source>
        <dbReference type="EMBL" id="CAF3998802.1"/>
    </source>
</evidence>
<evidence type="ECO:0000256" key="2">
    <source>
        <dbReference type="ARBA" id="ARBA00013846"/>
    </source>
</evidence>
<dbReference type="Proteomes" id="UP000663855">
    <property type="component" value="Unassembled WGS sequence"/>
</dbReference>
<dbReference type="Proteomes" id="UP000663866">
    <property type="component" value="Unassembled WGS sequence"/>
</dbReference>
<name>A0A816XN72_9BILA</name>
<dbReference type="Proteomes" id="UP000663842">
    <property type="component" value="Unassembled WGS sequence"/>
</dbReference>
<dbReference type="EMBL" id="CAJOBG010001165">
    <property type="protein sequence ID" value="CAF3901515.1"/>
    <property type="molecule type" value="Genomic_DNA"/>
</dbReference>
<evidence type="ECO:0000313" key="7">
    <source>
        <dbReference type="EMBL" id="CAF2207171.1"/>
    </source>
</evidence>
<evidence type="ECO:0000313" key="5">
    <source>
        <dbReference type="EMBL" id="CAF2083259.1"/>
    </source>
</evidence>
<dbReference type="Proteomes" id="UP000663856">
    <property type="component" value="Unassembled WGS sequence"/>
</dbReference>
<dbReference type="PANTHER" id="PTHR31716:SF1">
    <property type="entry name" value="PROTEIN FMC1 HOMOLOG"/>
    <property type="match status" value="1"/>
</dbReference>
<dbReference type="Proteomes" id="UP000663887">
    <property type="component" value="Unassembled WGS sequence"/>
</dbReference>
<evidence type="ECO:0000256" key="1">
    <source>
        <dbReference type="ARBA" id="ARBA00009058"/>
    </source>
</evidence>
<protein>
    <recommendedName>
        <fullName evidence="2">Protein FMC1 homolog</fullName>
    </recommendedName>
</protein>
<dbReference type="GO" id="GO:0005739">
    <property type="term" value="C:mitochondrion"/>
    <property type="evidence" value="ECO:0007669"/>
    <property type="project" value="TreeGrafter"/>
</dbReference>
<dbReference type="Proteomes" id="UP000681720">
    <property type="component" value="Unassembled WGS sequence"/>
</dbReference>
<dbReference type="Proteomes" id="UP000676336">
    <property type="component" value="Unassembled WGS sequence"/>
</dbReference>
<dbReference type="EMBL" id="CAJNRF010016573">
    <property type="protein sequence ID" value="CAF2207171.1"/>
    <property type="molecule type" value="Genomic_DNA"/>
</dbReference>
<evidence type="ECO:0000313" key="4">
    <source>
        <dbReference type="EMBL" id="CAF1625067.1"/>
    </source>
</evidence>
<gene>
    <name evidence="8" type="ORF">BYL167_LOCUS1645</name>
    <name evidence="3" type="ORF">CJN711_LOCUS28205</name>
    <name evidence="9" type="ORF">GIL414_LOCUS2433</name>
    <name evidence="4" type="ORF">KQP761_LOCUS25200</name>
    <name evidence="6" type="ORF">MBJ925_LOCUS30830</name>
    <name evidence="10" type="ORF">OVN521_LOCUS9536</name>
    <name evidence="12" type="ORF">SMN809_LOCUS11813</name>
    <name evidence="11" type="ORF">UXM345_LOCUS14071</name>
    <name evidence="7" type="ORF">WKI299_LOCUS34812</name>
    <name evidence="5" type="ORF">XDN619_LOCUS15161</name>
</gene>
<dbReference type="EMBL" id="CAJOBH010000257">
    <property type="protein sequence ID" value="CAF3775507.1"/>
    <property type="molecule type" value="Genomic_DNA"/>
</dbReference>
<comment type="similarity">
    <text evidence="1">Belongs to the FMC1 family.</text>
</comment>
<dbReference type="PANTHER" id="PTHR31716">
    <property type="entry name" value="PROTEIN FMC1 HOMOLOG"/>
    <property type="match status" value="1"/>
</dbReference>
<dbReference type="EMBL" id="CAJOBI010004343">
    <property type="protein sequence ID" value="CAF3998802.1"/>
    <property type="molecule type" value="Genomic_DNA"/>
</dbReference>
<evidence type="ECO:0000313" key="8">
    <source>
        <dbReference type="EMBL" id="CAF3775507.1"/>
    </source>
</evidence>
<evidence type="ECO:0000313" key="13">
    <source>
        <dbReference type="Proteomes" id="UP000663824"/>
    </source>
</evidence>
<proteinExistence type="inferred from homology"/>
<organism evidence="6 13">
    <name type="scientific">Rotaria magnacalcarata</name>
    <dbReference type="NCBI Taxonomy" id="392030"/>
    <lineage>
        <taxon>Eukaryota</taxon>
        <taxon>Metazoa</taxon>
        <taxon>Spiralia</taxon>
        <taxon>Gnathifera</taxon>
        <taxon>Rotifera</taxon>
        <taxon>Eurotatoria</taxon>
        <taxon>Bdelloidea</taxon>
        <taxon>Philodinida</taxon>
        <taxon>Philodinidae</taxon>
        <taxon>Rotaria</taxon>
    </lineage>
</organism>
<evidence type="ECO:0000313" key="14">
    <source>
        <dbReference type="Proteomes" id="UP000663866"/>
    </source>
</evidence>
<dbReference type="Proteomes" id="UP000663824">
    <property type="component" value="Unassembled WGS sequence"/>
</dbReference>
<dbReference type="EMBL" id="CAJOBF010001567">
    <property type="protein sequence ID" value="CAF3963661.1"/>
    <property type="molecule type" value="Genomic_DNA"/>
</dbReference>
<dbReference type="EMBL" id="CAJNRG010006185">
    <property type="protein sequence ID" value="CAF2083259.1"/>
    <property type="molecule type" value="Genomic_DNA"/>
</dbReference>
<comment type="caution">
    <text evidence="6">The sequence shown here is derived from an EMBL/GenBank/DDBJ whole genome shotgun (WGS) entry which is preliminary data.</text>
</comment>
<evidence type="ECO:0000313" key="6">
    <source>
        <dbReference type="EMBL" id="CAF2148596.1"/>
    </source>
</evidence>
<evidence type="ECO:0000313" key="3">
    <source>
        <dbReference type="EMBL" id="CAF1517725.1"/>
    </source>
</evidence>
<dbReference type="Proteomes" id="UP000681967">
    <property type="component" value="Unassembled WGS sequence"/>
</dbReference>
<accession>A0A816XN72</accession>
<dbReference type="Proteomes" id="UP000663834">
    <property type="component" value="Unassembled WGS sequence"/>
</dbReference>
<sequence>MATKSALSVYKGLLRELSINNSKFSYRSLPIYLKIKDEYRRHRPITAKHCKPNDEILFVASTYLSYLESARKRKIIQSIYSKGERSVQQAANIVGLALPEIIDRPYSPIDQRSQQ</sequence>
<dbReference type="InterPro" id="IPR037667">
    <property type="entry name" value="FMC1_homologue"/>
</dbReference>
<evidence type="ECO:0000313" key="10">
    <source>
        <dbReference type="EMBL" id="CAF3901515.1"/>
    </source>
</evidence>
<dbReference type="EMBL" id="CAJNRE010016774">
    <property type="protein sequence ID" value="CAF2148596.1"/>
    <property type="molecule type" value="Genomic_DNA"/>
</dbReference>